<dbReference type="PANTHER" id="PTHR38686">
    <property type="entry name" value="APOLIPOPROTEIN N-ACYLTRANSFERASE"/>
    <property type="match status" value="1"/>
</dbReference>
<dbReference type="EMBL" id="CP107006">
    <property type="protein sequence ID" value="UYQ93515.1"/>
    <property type="molecule type" value="Genomic_DNA"/>
</dbReference>
<evidence type="ECO:0000256" key="5">
    <source>
        <dbReference type="ARBA" id="ARBA00022692"/>
    </source>
</evidence>
<evidence type="ECO:0000256" key="9">
    <source>
        <dbReference type="HAMAP-Rule" id="MF_01148"/>
    </source>
</evidence>
<dbReference type="InterPro" id="IPR036526">
    <property type="entry name" value="C-N_Hydrolase_sf"/>
</dbReference>
<feature type="transmembrane region" description="Helical" evidence="9">
    <location>
        <begin position="157"/>
        <end position="173"/>
    </location>
</feature>
<dbReference type="Proteomes" id="UP001162741">
    <property type="component" value="Chromosome"/>
</dbReference>
<dbReference type="PROSITE" id="PS50263">
    <property type="entry name" value="CN_HYDROLASE"/>
    <property type="match status" value="1"/>
</dbReference>
<dbReference type="EC" id="2.3.1.269" evidence="9"/>
<dbReference type="InterPro" id="IPR004563">
    <property type="entry name" value="Apolipo_AcylTrfase"/>
</dbReference>
<keyword evidence="4 9" id="KW-0808">Transferase</keyword>
<evidence type="ECO:0000256" key="7">
    <source>
        <dbReference type="ARBA" id="ARBA00023136"/>
    </source>
</evidence>
<name>A0ABY6J1I9_9BACT</name>
<dbReference type="HAMAP" id="MF_01148">
    <property type="entry name" value="Lnt"/>
    <property type="match status" value="1"/>
</dbReference>
<evidence type="ECO:0000313" key="12">
    <source>
        <dbReference type="Proteomes" id="UP001162741"/>
    </source>
</evidence>
<feature type="domain" description="CN hydrolase" evidence="10">
    <location>
        <begin position="225"/>
        <end position="494"/>
    </location>
</feature>
<gene>
    <name evidence="9 11" type="primary">lnt</name>
    <name evidence="11" type="ORF">MKQ68_00175</name>
</gene>
<proteinExistence type="inferred from homology"/>
<feature type="transmembrane region" description="Helical" evidence="9">
    <location>
        <begin position="76"/>
        <end position="95"/>
    </location>
</feature>
<dbReference type="SUPFAM" id="SSF56317">
    <property type="entry name" value="Carbon-nitrogen hydrolase"/>
    <property type="match status" value="1"/>
</dbReference>
<evidence type="ECO:0000313" key="11">
    <source>
        <dbReference type="EMBL" id="UYQ93515.1"/>
    </source>
</evidence>
<dbReference type="InterPro" id="IPR003010">
    <property type="entry name" value="C-N_Hydrolase"/>
</dbReference>
<comment type="similarity">
    <text evidence="2 9">Belongs to the CN hydrolase family. Apolipoprotein N-acyltransferase subfamily.</text>
</comment>
<evidence type="ECO:0000256" key="3">
    <source>
        <dbReference type="ARBA" id="ARBA00022475"/>
    </source>
</evidence>
<keyword evidence="6 9" id="KW-1133">Transmembrane helix</keyword>
<dbReference type="Pfam" id="PF20154">
    <property type="entry name" value="LNT_N"/>
    <property type="match status" value="1"/>
</dbReference>
<organism evidence="11 12">
    <name type="scientific">Chitinophaga horti</name>
    <dbReference type="NCBI Taxonomy" id="2920382"/>
    <lineage>
        <taxon>Bacteria</taxon>
        <taxon>Pseudomonadati</taxon>
        <taxon>Bacteroidota</taxon>
        <taxon>Chitinophagia</taxon>
        <taxon>Chitinophagales</taxon>
        <taxon>Chitinophagaceae</taxon>
        <taxon>Chitinophaga</taxon>
    </lineage>
</organism>
<feature type="transmembrane region" description="Helical" evidence="9">
    <location>
        <begin position="507"/>
        <end position="530"/>
    </location>
</feature>
<evidence type="ECO:0000256" key="1">
    <source>
        <dbReference type="ARBA" id="ARBA00004651"/>
    </source>
</evidence>
<feature type="transmembrane region" description="Helical" evidence="9">
    <location>
        <begin position="48"/>
        <end position="70"/>
    </location>
</feature>
<dbReference type="InterPro" id="IPR045378">
    <property type="entry name" value="LNT_N"/>
</dbReference>
<dbReference type="NCBIfam" id="TIGR00546">
    <property type="entry name" value="lnt"/>
    <property type="match status" value="1"/>
</dbReference>
<reference evidence="11" key="1">
    <citation type="submission" date="2022-10" db="EMBL/GenBank/DDBJ databases">
        <title>Chitinophaga sp. nov., isolated from soil.</title>
        <authorList>
            <person name="Jeon C.O."/>
        </authorList>
    </citation>
    <scope>NUCLEOTIDE SEQUENCE</scope>
    <source>
        <strain evidence="11">R8</strain>
    </source>
</reference>
<keyword evidence="5 9" id="KW-0812">Transmembrane</keyword>
<comment type="subcellular location">
    <subcellularLocation>
        <location evidence="1 9">Cell membrane</location>
        <topology evidence="1 9">Multi-pass membrane protein</topology>
    </subcellularLocation>
</comment>
<feature type="transmembrane region" description="Helical" evidence="9">
    <location>
        <begin position="15"/>
        <end position="41"/>
    </location>
</feature>
<dbReference type="CDD" id="cd07571">
    <property type="entry name" value="ALP_N-acyl_transferase"/>
    <property type="match status" value="1"/>
</dbReference>
<evidence type="ECO:0000256" key="2">
    <source>
        <dbReference type="ARBA" id="ARBA00010065"/>
    </source>
</evidence>
<dbReference type="RefSeq" id="WP_244840974.1">
    <property type="nucleotide sequence ID" value="NZ_CP107006.1"/>
</dbReference>
<evidence type="ECO:0000256" key="4">
    <source>
        <dbReference type="ARBA" id="ARBA00022679"/>
    </source>
</evidence>
<protein>
    <recommendedName>
        <fullName evidence="9">Apolipoprotein N-acyltransferase</fullName>
        <shortName evidence="9">ALP N-acyltransferase</shortName>
        <ecNumber evidence="9">2.3.1.269</ecNumber>
    </recommendedName>
</protein>
<feature type="transmembrane region" description="Helical" evidence="9">
    <location>
        <begin position="194"/>
        <end position="212"/>
    </location>
</feature>
<evidence type="ECO:0000259" key="10">
    <source>
        <dbReference type="PROSITE" id="PS50263"/>
    </source>
</evidence>
<comment type="function">
    <text evidence="9">Catalyzes the phospholipid dependent N-acylation of the N-terminal cysteine of apolipoprotein, the last step in lipoprotein maturation.</text>
</comment>
<dbReference type="PANTHER" id="PTHR38686:SF1">
    <property type="entry name" value="APOLIPOPROTEIN N-ACYLTRANSFERASE"/>
    <property type="match status" value="1"/>
</dbReference>
<dbReference type="Gene3D" id="3.60.110.10">
    <property type="entry name" value="Carbon-nitrogen hydrolase"/>
    <property type="match status" value="1"/>
</dbReference>
<keyword evidence="12" id="KW-1185">Reference proteome</keyword>
<dbReference type="Pfam" id="PF00795">
    <property type="entry name" value="CN_hydrolase"/>
    <property type="match status" value="1"/>
</dbReference>
<keyword evidence="7 9" id="KW-0472">Membrane</keyword>
<evidence type="ECO:0000256" key="6">
    <source>
        <dbReference type="ARBA" id="ARBA00022989"/>
    </source>
</evidence>
<keyword evidence="3 9" id="KW-1003">Cell membrane</keyword>
<comment type="pathway">
    <text evidence="9">Protein modification; lipoprotein biosynthesis (N-acyl transfer).</text>
</comment>
<feature type="transmembrane region" description="Helical" evidence="9">
    <location>
        <begin position="107"/>
        <end position="126"/>
    </location>
</feature>
<evidence type="ECO:0000256" key="8">
    <source>
        <dbReference type="ARBA" id="ARBA00023315"/>
    </source>
</evidence>
<accession>A0ABY6J1I9</accession>
<keyword evidence="8 9" id="KW-0012">Acyltransferase</keyword>
<sequence>MRKYTPLGLALLSSILLWAAWPTSPLTFLIFIAFVPMLALADKAKSPLSYFGAAYLTLVLWNVFTTWWVGNTPIPVSGALANIANALLMVFPWMGYRSVREKLGKKAGYFALVVFWLTFEHVHLRWELSWPWLTLGNVFAQQTWAVQWYEYTGVNGGSLWVLLTNISIYELWLKYRGRKELPASYILLREAWKPLLLIVLPAAISYAMVAKARTPTGKERSVVIVQPNIDPYNEKFETNGEDPTQRFLRLSAQQTNDKTDYIVWPETALFTGGAWEHELNDRPEIQAIRVFLQKYPNAKVITGAVTLKRYNSPEEASYTARKSKTGELWDAFNSALLIDTSFNIQVYHKYKMVPGVEIIPYSRYLKFMENWAMDMGGISGSYGRTPGVEVFEDHQTKEEIVPIICYESIYGEFVARKVQLGANMIIITTNDGWWGETQGYKQHLEYGRLRAIETRRWIARCANTGVSCFIDDYGNIIAPTAYWKEAVIGGNVTPADNLTFYVKYGDYISKAAVIFSILLLIYTSIILRFIRRQNVERIKQRKS</sequence>
<comment type="catalytic activity">
    <reaction evidence="9">
        <text>N-terminal S-1,2-diacyl-sn-glyceryl-L-cysteinyl-[lipoprotein] + a glycerophospholipid = N-acyl-S-1,2-diacyl-sn-glyceryl-L-cysteinyl-[lipoprotein] + a 2-acyl-sn-glycero-3-phospholipid + H(+)</text>
        <dbReference type="Rhea" id="RHEA:48228"/>
        <dbReference type="Rhea" id="RHEA-COMP:14681"/>
        <dbReference type="Rhea" id="RHEA-COMP:14684"/>
        <dbReference type="ChEBI" id="CHEBI:15378"/>
        <dbReference type="ChEBI" id="CHEBI:136912"/>
        <dbReference type="ChEBI" id="CHEBI:140656"/>
        <dbReference type="ChEBI" id="CHEBI:140657"/>
        <dbReference type="ChEBI" id="CHEBI:140660"/>
        <dbReference type="EC" id="2.3.1.269"/>
    </reaction>
</comment>